<dbReference type="GO" id="GO:0003682">
    <property type="term" value="F:chromatin binding"/>
    <property type="evidence" value="ECO:0007669"/>
    <property type="project" value="TreeGrafter"/>
</dbReference>
<proteinExistence type="predicted"/>
<evidence type="ECO:0000313" key="12">
    <source>
        <dbReference type="Proteomes" id="UP000076632"/>
    </source>
</evidence>
<evidence type="ECO:0000256" key="8">
    <source>
        <dbReference type="PROSITE-ProRule" id="PRU00035"/>
    </source>
</evidence>
<name>A0A165JEE2_XYLHT</name>
<dbReference type="SUPFAM" id="SSF47370">
    <property type="entry name" value="Bromodomain"/>
    <property type="match status" value="2"/>
</dbReference>
<dbReference type="Pfam" id="PF22994">
    <property type="entry name" value="RSC4_Ig_like"/>
    <property type="match status" value="1"/>
</dbReference>
<organism evidence="11 12">
    <name type="scientific">Xylona heveae (strain CBS 132557 / TC161)</name>
    <dbReference type="NCBI Taxonomy" id="1328760"/>
    <lineage>
        <taxon>Eukaryota</taxon>
        <taxon>Fungi</taxon>
        <taxon>Dikarya</taxon>
        <taxon>Ascomycota</taxon>
        <taxon>Pezizomycotina</taxon>
        <taxon>Xylonomycetes</taxon>
        <taxon>Xylonales</taxon>
        <taxon>Xylonaceae</taxon>
        <taxon>Xylona</taxon>
    </lineage>
</organism>
<dbReference type="STRING" id="1328760.A0A165JEE2"/>
<feature type="compositionally biased region" description="Polar residues" evidence="9">
    <location>
        <begin position="390"/>
        <end position="414"/>
    </location>
</feature>
<dbReference type="InterPro" id="IPR001487">
    <property type="entry name" value="Bromodomain"/>
</dbReference>
<feature type="region of interest" description="Disordered" evidence="9">
    <location>
        <begin position="1"/>
        <end position="22"/>
    </location>
</feature>
<dbReference type="AlphaFoldDB" id="A0A165JEE2"/>
<feature type="region of interest" description="Disordered" evidence="9">
    <location>
        <begin position="322"/>
        <end position="555"/>
    </location>
</feature>
<dbReference type="FunFam" id="1.20.920.10:FF:000083">
    <property type="entry name" value="WGS project CABT00000000 data, contig 2.8"/>
    <property type="match status" value="1"/>
</dbReference>
<dbReference type="InterPro" id="IPR054551">
    <property type="entry name" value="RSC4_Ig-like"/>
</dbReference>
<evidence type="ECO:0000256" key="5">
    <source>
        <dbReference type="ARBA" id="ARBA00023117"/>
    </source>
</evidence>
<evidence type="ECO:0000256" key="1">
    <source>
        <dbReference type="ARBA" id="ARBA00004123"/>
    </source>
</evidence>
<dbReference type="PANTHER" id="PTHR16062">
    <property type="entry name" value="SWI/SNF-RELATED"/>
    <property type="match status" value="1"/>
</dbReference>
<feature type="compositionally biased region" description="Pro residues" evidence="9">
    <location>
        <begin position="519"/>
        <end position="540"/>
    </location>
</feature>
<dbReference type="GO" id="GO:0006338">
    <property type="term" value="P:chromatin remodeling"/>
    <property type="evidence" value="ECO:0007669"/>
    <property type="project" value="InterPro"/>
</dbReference>
<dbReference type="RefSeq" id="XP_018191685.1">
    <property type="nucleotide sequence ID" value="XM_018331461.1"/>
</dbReference>
<evidence type="ECO:0000256" key="9">
    <source>
        <dbReference type="SAM" id="MobiDB-lite"/>
    </source>
</evidence>
<keyword evidence="12" id="KW-1185">Reference proteome</keyword>
<feature type="domain" description="Bromo" evidence="10">
    <location>
        <begin position="222"/>
        <end position="301"/>
    </location>
</feature>
<feature type="compositionally biased region" description="Low complexity" evidence="9">
    <location>
        <begin position="441"/>
        <end position="456"/>
    </location>
</feature>
<dbReference type="GO" id="GO:0016586">
    <property type="term" value="C:RSC-type complex"/>
    <property type="evidence" value="ECO:0007669"/>
    <property type="project" value="InterPro"/>
</dbReference>
<feature type="compositionally biased region" description="Low complexity" evidence="9">
    <location>
        <begin position="352"/>
        <end position="361"/>
    </location>
</feature>
<dbReference type="PROSITE" id="PS50014">
    <property type="entry name" value="BROMODOMAIN_2"/>
    <property type="match status" value="2"/>
</dbReference>
<keyword evidence="3" id="KW-0156">Chromatin regulator</keyword>
<evidence type="ECO:0000313" key="11">
    <source>
        <dbReference type="EMBL" id="KZF26130.1"/>
    </source>
</evidence>
<dbReference type="EMBL" id="KV407454">
    <property type="protein sequence ID" value="KZF26130.1"/>
    <property type="molecule type" value="Genomic_DNA"/>
</dbReference>
<feature type="compositionally biased region" description="Basic residues" evidence="9">
    <location>
        <begin position="1"/>
        <end position="11"/>
    </location>
</feature>
<comment type="subcellular location">
    <subcellularLocation>
        <location evidence="1">Nucleus</location>
    </subcellularLocation>
</comment>
<dbReference type="PANTHER" id="PTHR16062:SF21">
    <property type="entry name" value="CHROMATIN STRUCTURE-REMODELING COMPLEX SUBUNIT RSC1-RELATED"/>
    <property type="match status" value="1"/>
</dbReference>
<keyword evidence="6" id="KW-0804">Transcription</keyword>
<evidence type="ECO:0000259" key="10">
    <source>
        <dbReference type="PROSITE" id="PS50014"/>
    </source>
</evidence>
<protein>
    <submittedName>
        <fullName evidence="11">Bromodomain-domain-containing protein</fullName>
    </submittedName>
</protein>
<evidence type="ECO:0000256" key="4">
    <source>
        <dbReference type="ARBA" id="ARBA00023015"/>
    </source>
</evidence>
<dbReference type="CDD" id="cd04369">
    <property type="entry name" value="Bromodomain"/>
    <property type="match status" value="2"/>
</dbReference>
<sequence>MDDRASKRRKLPTADAPSIEASTAGEVGTGFLEQLKQAVDKRGRNIATNFLELPEKKLFPDYYKEITTPIAIDIIEAKLARKKYPDISAFESDVKLMVANAKSYNETNSEIFNDAERIRKMLSSYLGKGVGRFPKAPETITSETALADAEGEENPAAAGEEFEPESAESRKRKRSRAERPVSPTPVNGLQVDGKDGEKYEGTSFQQAQEMIITELIDLKDKGGEEVSYPFHNLPPRALKDYYALIKKPVSLNGIMKRVKGVRGKKDITGVTEFKTWHAFEDEVSFLWRNAREYNEDGSEISNLAGELEKYFKDRITEAKRVVSEPGPRLKLNMPAPKSPEPSRPRVKLHIGAPKASPAPSSISRETPARKESVPAEAVPDAGSPGKEENQSQPSTHPRTSPARDQTTPQPSAKDTTGVSRSGSVSTGISAVGKASQGDTQKAVTTASPAPSAAAVKSEPQAGRSPSLGAIRVSSTGPEKASEMRRESHESIKATQSPRLDSSSMPPPSGSTPRLADGSPNPPQSQAPPVHIPPPPPPAPPSGMSMLRPPGKDASDALISNLSISTHPGLRLPRPFQLNIPPSDSLSQQSITINLAPMHYMLQIAPIIAPSLNTRPSKVFVTVNYQRLNPVPHASGTTDTKRPWYEAKLVPGINRIEVEIIAGPTRGIPKPSTAQDIELEKITVFANLMKA</sequence>
<dbReference type="Proteomes" id="UP000076632">
    <property type="component" value="Unassembled WGS sequence"/>
</dbReference>
<feature type="compositionally biased region" description="Basic and acidic residues" evidence="9">
    <location>
        <begin position="479"/>
        <end position="491"/>
    </location>
</feature>
<feature type="region of interest" description="Disordered" evidence="9">
    <location>
        <begin position="137"/>
        <end position="196"/>
    </location>
</feature>
<gene>
    <name evidence="11" type="ORF">L228DRAFT_242547</name>
</gene>
<dbReference type="GeneID" id="28896598"/>
<reference evidence="11 12" key="1">
    <citation type="journal article" date="2016" name="Fungal Biol.">
        <title>The genome of Xylona heveae provides a window into fungal endophytism.</title>
        <authorList>
            <person name="Gazis R."/>
            <person name="Kuo A."/>
            <person name="Riley R."/>
            <person name="LaButti K."/>
            <person name="Lipzen A."/>
            <person name="Lin J."/>
            <person name="Amirebrahimi M."/>
            <person name="Hesse C.N."/>
            <person name="Spatafora J.W."/>
            <person name="Henrissat B."/>
            <person name="Hainaut M."/>
            <person name="Grigoriev I.V."/>
            <person name="Hibbett D.S."/>
        </authorList>
    </citation>
    <scope>NUCLEOTIDE SEQUENCE [LARGE SCALE GENOMIC DNA]</scope>
    <source>
        <strain evidence="11 12">TC161</strain>
    </source>
</reference>
<dbReference type="Pfam" id="PF00439">
    <property type="entry name" value="Bromodomain"/>
    <property type="match status" value="2"/>
</dbReference>
<dbReference type="InterPro" id="IPR036427">
    <property type="entry name" value="Bromodomain-like_sf"/>
</dbReference>
<accession>A0A165JEE2</accession>
<dbReference type="PRINTS" id="PR00503">
    <property type="entry name" value="BROMODOMAIN"/>
</dbReference>
<dbReference type="InParanoid" id="A0A165JEE2"/>
<dbReference type="OMA" id="LWTNAYF"/>
<keyword evidence="4" id="KW-0805">Transcription regulation</keyword>
<dbReference type="InterPro" id="IPR037382">
    <property type="entry name" value="Rsc/polybromo"/>
</dbReference>
<keyword evidence="5 8" id="KW-0103">Bromodomain</keyword>
<dbReference type="SMART" id="SM00297">
    <property type="entry name" value="BROMO"/>
    <property type="match status" value="2"/>
</dbReference>
<feature type="compositionally biased region" description="Low complexity" evidence="9">
    <location>
        <begin position="415"/>
        <end position="429"/>
    </location>
</feature>
<dbReference type="GO" id="GO:0006368">
    <property type="term" value="P:transcription elongation by RNA polymerase II"/>
    <property type="evidence" value="ECO:0007669"/>
    <property type="project" value="TreeGrafter"/>
</dbReference>
<evidence type="ECO:0000256" key="6">
    <source>
        <dbReference type="ARBA" id="ARBA00023163"/>
    </source>
</evidence>
<feature type="domain" description="Bromo" evidence="10">
    <location>
        <begin position="42"/>
        <end position="112"/>
    </location>
</feature>
<keyword evidence="2" id="KW-0677">Repeat</keyword>
<keyword evidence="7" id="KW-0539">Nucleus</keyword>
<evidence type="ECO:0000256" key="7">
    <source>
        <dbReference type="ARBA" id="ARBA00023242"/>
    </source>
</evidence>
<dbReference type="OrthoDB" id="6017at2759"/>
<dbReference type="Gene3D" id="1.20.920.10">
    <property type="entry name" value="Bromodomain-like"/>
    <property type="match status" value="2"/>
</dbReference>
<evidence type="ECO:0000256" key="2">
    <source>
        <dbReference type="ARBA" id="ARBA00022737"/>
    </source>
</evidence>
<evidence type="ECO:0000256" key="3">
    <source>
        <dbReference type="ARBA" id="ARBA00022853"/>
    </source>
</evidence>